<dbReference type="EMBL" id="ML208532">
    <property type="protein sequence ID" value="TFK63247.1"/>
    <property type="molecule type" value="Genomic_DNA"/>
</dbReference>
<sequence>MQAHPALKALPVEIWDMIFQFSCTDDGYTGQSLSQVSRFFHVLSAPYKFQSVSLRNLKFIFRFHQAFKDKPPHLRRIRYLCISNDGDLFATEYGVHSNWDRDGCFSFSYYDQDISGGYGSDFEDTEQDTPSPKSESSSDFEEENAEHASLTDAEMAELDEEVDFLKSAEGEEHLPEGCPIQGCLLPEGDDGMTYFDRRFMDTVHAILELCSSTLWVLSVSIDAIVSLAQVVPLLPEVPMPCLQELVWGVPIHFWPSYGPPRPEPLQPHFPALERLHIISTDRRIYLEAIALHSSPFVMQHCPRLQYLRSRIEADKFVDAITEAQMTGQPINFDAPPNIMEYIVDLHCNSAIPAIGRQLLQRGLSDEDVRRMMDPRIKLAVLRKMEASFVENDWLERISGKLGGWKWSATRFNDPLWNLEDSVRDACCEGMENHQY</sequence>
<evidence type="ECO:0000313" key="2">
    <source>
        <dbReference type="Proteomes" id="UP000308600"/>
    </source>
</evidence>
<name>A0ACD3AEH3_9AGAR</name>
<accession>A0ACD3AEH3</accession>
<reference evidence="1 2" key="1">
    <citation type="journal article" date="2019" name="Nat. Ecol. Evol.">
        <title>Megaphylogeny resolves global patterns of mushroom evolution.</title>
        <authorList>
            <person name="Varga T."/>
            <person name="Krizsan K."/>
            <person name="Foldi C."/>
            <person name="Dima B."/>
            <person name="Sanchez-Garcia M."/>
            <person name="Sanchez-Ramirez S."/>
            <person name="Szollosi G.J."/>
            <person name="Szarkandi J.G."/>
            <person name="Papp V."/>
            <person name="Albert L."/>
            <person name="Andreopoulos W."/>
            <person name="Angelini C."/>
            <person name="Antonin V."/>
            <person name="Barry K.W."/>
            <person name="Bougher N.L."/>
            <person name="Buchanan P."/>
            <person name="Buyck B."/>
            <person name="Bense V."/>
            <person name="Catcheside P."/>
            <person name="Chovatia M."/>
            <person name="Cooper J."/>
            <person name="Damon W."/>
            <person name="Desjardin D."/>
            <person name="Finy P."/>
            <person name="Geml J."/>
            <person name="Haridas S."/>
            <person name="Hughes K."/>
            <person name="Justo A."/>
            <person name="Karasinski D."/>
            <person name="Kautmanova I."/>
            <person name="Kiss B."/>
            <person name="Kocsube S."/>
            <person name="Kotiranta H."/>
            <person name="LaButti K.M."/>
            <person name="Lechner B.E."/>
            <person name="Liimatainen K."/>
            <person name="Lipzen A."/>
            <person name="Lukacs Z."/>
            <person name="Mihaltcheva S."/>
            <person name="Morgado L.N."/>
            <person name="Niskanen T."/>
            <person name="Noordeloos M.E."/>
            <person name="Ohm R.A."/>
            <person name="Ortiz-Santana B."/>
            <person name="Ovrebo C."/>
            <person name="Racz N."/>
            <person name="Riley R."/>
            <person name="Savchenko A."/>
            <person name="Shiryaev A."/>
            <person name="Soop K."/>
            <person name="Spirin V."/>
            <person name="Szebenyi C."/>
            <person name="Tomsovsky M."/>
            <person name="Tulloss R.E."/>
            <person name="Uehling J."/>
            <person name="Grigoriev I.V."/>
            <person name="Vagvolgyi C."/>
            <person name="Papp T."/>
            <person name="Martin F.M."/>
            <person name="Miettinen O."/>
            <person name="Hibbett D.S."/>
            <person name="Nagy L.G."/>
        </authorList>
    </citation>
    <scope>NUCLEOTIDE SEQUENCE [LARGE SCALE GENOMIC DNA]</scope>
    <source>
        <strain evidence="1 2">NL-1719</strain>
    </source>
</reference>
<proteinExistence type="predicted"/>
<dbReference type="Proteomes" id="UP000308600">
    <property type="component" value="Unassembled WGS sequence"/>
</dbReference>
<evidence type="ECO:0000313" key="1">
    <source>
        <dbReference type="EMBL" id="TFK63247.1"/>
    </source>
</evidence>
<keyword evidence="2" id="KW-1185">Reference proteome</keyword>
<gene>
    <name evidence="1" type="ORF">BDN72DRAFT_847776</name>
</gene>
<organism evidence="1 2">
    <name type="scientific">Pluteus cervinus</name>
    <dbReference type="NCBI Taxonomy" id="181527"/>
    <lineage>
        <taxon>Eukaryota</taxon>
        <taxon>Fungi</taxon>
        <taxon>Dikarya</taxon>
        <taxon>Basidiomycota</taxon>
        <taxon>Agaricomycotina</taxon>
        <taxon>Agaricomycetes</taxon>
        <taxon>Agaricomycetidae</taxon>
        <taxon>Agaricales</taxon>
        <taxon>Pluteineae</taxon>
        <taxon>Pluteaceae</taxon>
        <taxon>Pluteus</taxon>
    </lineage>
</organism>
<protein>
    <submittedName>
        <fullName evidence="1">Uncharacterized protein</fullName>
    </submittedName>
</protein>